<feature type="transmembrane region" description="Helical" evidence="7">
    <location>
        <begin position="80"/>
        <end position="100"/>
    </location>
</feature>
<name>A0A1Y6MQL3_9GAMM</name>
<protein>
    <submittedName>
        <fullName evidence="8">Teichuronic acid biosynthesis protein TuaB</fullName>
    </submittedName>
</protein>
<comment type="subcellular location">
    <subcellularLocation>
        <location evidence="1">Cell membrane</location>
        <topology evidence="1">Multi-pass membrane protein</topology>
    </subcellularLocation>
</comment>
<feature type="transmembrane region" description="Helical" evidence="7">
    <location>
        <begin position="412"/>
        <end position="433"/>
    </location>
</feature>
<evidence type="ECO:0000256" key="2">
    <source>
        <dbReference type="ARBA" id="ARBA00007430"/>
    </source>
</evidence>
<evidence type="ECO:0000256" key="3">
    <source>
        <dbReference type="ARBA" id="ARBA00022475"/>
    </source>
</evidence>
<comment type="similarity">
    <text evidence="2">Belongs to the polysaccharide synthase family.</text>
</comment>
<dbReference type="InterPro" id="IPR050833">
    <property type="entry name" value="Poly_Biosynth_Transport"/>
</dbReference>
<sequence>MNSLKQKTVNGIKWSAIERIVTQAVQLIIMLILGRMLGPNAFGLVGMLAIFIAISQNFVDGGFSSALIRKQDRSEADYATTLYFSTAVGSVCYLILFFSAPYISDFYQQPELIILARVLGINIILSSFTIVQRTRLTVLMDFKRQAIISLISVICSSLIALFLAYNQYGVWAIVFQSLSFNIINIVLLNIVNPWKPKCGFSKASFDVLFGFGSKVLAASLIGTFFDNIYKIIIGKLFISTDLGVFSLARTISSVPSITVINIIQRVTYPMFCSIQNDEDRLKLAYKKTMLISSLIVFPLMFGLAVISKPIVSLVLGEQWKSTSNLLFILCIGAMIFPIKSINSNFLYVKGLPGKILKLEIITRIITLVILAISINFGLEYICIGISIDAYLSFFIYGHISGKISKVFLTEQIKIIFPILIVTIISGLFGQYMFSSCENYIVNILGTLLISLIVYVILILFIVNRLNLTSIFQRI</sequence>
<feature type="transmembrane region" description="Helical" evidence="7">
    <location>
        <begin position="44"/>
        <end position="68"/>
    </location>
</feature>
<dbReference type="CDD" id="cd13127">
    <property type="entry name" value="MATE_tuaB_like"/>
    <property type="match status" value="1"/>
</dbReference>
<dbReference type="Pfam" id="PF13440">
    <property type="entry name" value="Polysacc_synt_3"/>
    <property type="match status" value="1"/>
</dbReference>
<reference evidence="9" key="1">
    <citation type="submission" date="2017-06" db="EMBL/GenBank/DDBJ databases">
        <authorList>
            <person name="Rodrigo-Torres L."/>
            <person name="Arahal R.D."/>
            <person name="Lucena T."/>
        </authorList>
    </citation>
    <scope>NUCLEOTIDE SEQUENCE [LARGE SCALE GENOMIC DNA]</scope>
    <source>
        <strain evidence="9">CECT 9190</strain>
    </source>
</reference>
<keyword evidence="3" id="KW-1003">Cell membrane</keyword>
<proteinExistence type="inferred from homology"/>
<keyword evidence="4 7" id="KW-0812">Transmembrane</keyword>
<gene>
    <name evidence="8" type="primary">tuaB_2</name>
    <name evidence="8" type="ORF">PMAL9190_03402</name>
</gene>
<organism evidence="8 9">
    <name type="scientific">Photobacterium malacitanum</name>
    <dbReference type="NCBI Taxonomy" id="2204294"/>
    <lineage>
        <taxon>Bacteria</taxon>
        <taxon>Pseudomonadati</taxon>
        <taxon>Pseudomonadota</taxon>
        <taxon>Gammaproteobacteria</taxon>
        <taxon>Vibrionales</taxon>
        <taxon>Vibrionaceae</taxon>
        <taxon>Photobacterium</taxon>
    </lineage>
</organism>
<dbReference type="RefSeq" id="WP_087846198.1">
    <property type="nucleotide sequence ID" value="NZ_FYAK01000011.1"/>
</dbReference>
<feature type="transmembrane region" description="Helical" evidence="7">
    <location>
        <begin position="146"/>
        <end position="165"/>
    </location>
</feature>
<evidence type="ECO:0000256" key="7">
    <source>
        <dbReference type="SAM" id="Phobius"/>
    </source>
</evidence>
<dbReference type="Proteomes" id="UP000195963">
    <property type="component" value="Unassembled WGS sequence"/>
</dbReference>
<dbReference type="PANTHER" id="PTHR30250:SF10">
    <property type="entry name" value="LIPOPOLYSACCHARIDE BIOSYNTHESIS PROTEIN WZXC"/>
    <property type="match status" value="1"/>
</dbReference>
<feature type="transmembrane region" description="Helical" evidence="7">
    <location>
        <begin position="326"/>
        <end position="348"/>
    </location>
</feature>
<keyword evidence="6 7" id="KW-0472">Membrane</keyword>
<dbReference type="AlphaFoldDB" id="A0A1Y6MQL3"/>
<feature type="transmembrane region" description="Helical" evidence="7">
    <location>
        <begin position="203"/>
        <end position="222"/>
    </location>
</feature>
<evidence type="ECO:0000256" key="5">
    <source>
        <dbReference type="ARBA" id="ARBA00022989"/>
    </source>
</evidence>
<feature type="transmembrane region" description="Helical" evidence="7">
    <location>
        <begin position="112"/>
        <end position="134"/>
    </location>
</feature>
<evidence type="ECO:0000256" key="4">
    <source>
        <dbReference type="ARBA" id="ARBA00022692"/>
    </source>
</evidence>
<accession>A0A1Y6MQL3</accession>
<feature type="transmembrane region" description="Helical" evidence="7">
    <location>
        <begin position="288"/>
        <end position="306"/>
    </location>
</feature>
<evidence type="ECO:0000313" key="9">
    <source>
        <dbReference type="Proteomes" id="UP000195963"/>
    </source>
</evidence>
<evidence type="ECO:0000313" key="8">
    <source>
        <dbReference type="EMBL" id="SMY38169.1"/>
    </source>
</evidence>
<evidence type="ECO:0000256" key="1">
    <source>
        <dbReference type="ARBA" id="ARBA00004651"/>
    </source>
</evidence>
<dbReference type="PANTHER" id="PTHR30250">
    <property type="entry name" value="PST FAMILY PREDICTED COLANIC ACID TRANSPORTER"/>
    <property type="match status" value="1"/>
</dbReference>
<keyword evidence="5 7" id="KW-1133">Transmembrane helix</keyword>
<evidence type="ECO:0000256" key="6">
    <source>
        <dbReference type="ARBA" id="ARBA00023136"/>
    </source>
</evidence>
<feature type="transmembrane region" description="Helical" evidence="7">
    <location>
        <begin position="171"/>
        <end position="191"/>
    </location>
</feature>
<dbReference type="GO" id="GO:0005886">
    <property type="term" value="C:plasma membrane"/>
    <property type="evidence" value="ECO:0007669"/>
    <property type="project" value="UniProtKB-SubCell"/>
</dbReference>
<dbReference type="EMBL" id="FYAK01000011">
    <property type="protein sequence ID" value="SMY38169.1"/>
    <property type="molecule type" value="Genomic_DNA"/>
</dbReference>
<keyword evidence="9" id="KW-1185">Reference proteome</keyword>
<feature type="transmembrane region" description="Helical" evidence="7">
    <location>
        <begin position="439"/>
        <end position="462"/>
    </location>
</feature>